<dbReference type="Gene3D" id="1.10.8.660">
    <property type="match status" value="1"/>
</dbReference>
<dbReference type="VEuPathDB" id="FungiDB:RhiirA1_178107"/>
<proteinExistence type="inferred from homology"/>
<dbReference type="SUPFAM" id="SSF56542">
    <property type="entry name" value="Substrate-binding domain of HMG-CoA reductase"/>
    <property type="match status" value="1"/>
</dbReference>
<dbReference type="Proteomes" id="UP000232688">
    <property type="component" value="Unassembled WGS sequence"/>
</dbReference>
<dbReference type="Gene3D" id="3.90.770.10">
    <property type="entry name" value="3-hydroxy-3-methylglutaryl-coenzyme A Reductase, Chain A, domain 2"/>
    <property type="match status" value="2"/>
</dbReference>
<evidence type="ECO:0000256" key="3">
    <source>
        <dbReference type="RuleBase" id="RU361219"/>
    </source>
</evidence>
<dbReference type="GO" id="GO:0015936">
    <property type="term" value="P:coenzyme A metabolic process"/>
    <property type="evidence" value="ECO:0007669"/>
    <property type="project" value="InterPro"/>
</dbReference>
<dbReference type="NCBIfam" id="TIGR00532">
    <property type="entry name" value="HMG_CoA_R_NAD"/>
    <property type="match status" value="1"/>
</dbReference>
<evidence type="ECO:0000313" key="7">
    <source>
        <dbReference type="Proteomes" id="UP000232688"/>
    </source>
</evidence>
<sequence length="579" mass="63186">MSKEHKLSPVHVNHQVTWSGFYKKSLRERQTQLKLVFPQVFTSSTPSSVFSSVYVTPDTSPCSSPISVDFSSKTNDQNTPSHSVLNNNNEINYLINKLETLETLSNKKLFPINGLDENIADNMIENCIGTIGLPVGLALNFIINGKPIIIPMAIEEPSVIAGVSGSAKTISAYNGFKATTTERNTIVAQVCLLDISQENMDFAVEKIMQNKSEIIKTANKYCDNMVKRGGGVFDINARIISRKANRNRKHYPINSDNFTEWLVVHITIDVCNAMGANCASTVAEGVAPFLAELTGGRIGLRIVSNLNVERMSKASFRIPLHMLAYKSLSGKEVAARIIEAYEWAEVDPYRATTHNKGIMNGIDAVALATGQDWRAIEAAAHAWACNGVRTDSDNFQSNGSYGSLTTYWIEKDEQLATSGKPDDECLMFCGELELPITVGTAGGVLKTNQVYTYNLGIMGNPNAQELAMSMVCIGLAQNFAALRALATEGIQRGHMSLHAKNVAIAAGCPANAVTSIAQRMIEKGKITLSSAKNFIEIYMNEQADIGKNLLSNSLKIEDKLEKVCDNLTTLSSQVQCHIN</sequence>
<dbReference type="VEuPathDB" id="FungiDB:RhiirFUN_001447"/>
<evidence type="ECO:0000313" key="4">
    <source>
        <dbReference type="EMBL" id="CAB5299475.1"/>
    </source>
</evidence>
<dbReference type="SMR" id="A0A2I1EGS0"/>
<dbReference type="Proteomes" id="UP000232722">
    <property type="component" value="Unassembled WGS sequence"/>
</dbReference>
<keyword evidence="3" id="KW-0256">Endoplasmic reticulum</keyword>
<dbReference type="PROSITE" id="PS50065">
    <property type="entry name" value="HMG_COA_REDUCTASE_4"/>
    <property type="match status" value="1"/>
</dbReference>
<dbReference type="GO" id="GO:0004420">
    <property type="term" value="F:hydroxymethylglutaryl-CoA reductase (NADPH) activity"/>
    <property type="evidence" value="ECO:0007669"/>
    <property type="project" value="InterPro"/>
</dbReference>
<dbReference type="Proteomes" id="UP000684084">
    <property type="component" value="Unassembled WGS sequence"/>
</dbReference>
<dbReference type="EMBL" id="LLXJ01000315">
    <property type="protein sequence ID" value="PKC11336.1"/>
    <property type="molecule type" value="Genomic_DNA"/>
</dbReference>
<evidence type="ECO:0000256" key="2">
    <source>
        <dbReference type="ARBA" id="ARBA00023002"/>
    </source>
</evidence>
<evidence type="ECO:0000313" key="5">
    <source>
        <dbReference type="EMBL" id="PKC11336.1"/>
    </source>
</evidence>
<name>A0A2I1EGS0_9GLOM</name>
<reference evidence="6 7" key="4">
    <citation type="submission" date="2017-10" db="EMBL/GenBank/DDBJ databases">
        <title>Genome analyses suggest a sexual origin of heterokaryosis in a supposedly ancient asexual fungus.</title>
        <authorList>
            <person name="Corradi N."/>
            <person name="Sedzielewska K."/>
            <person name="Noel J."/>
            <person name="Charron P."/>
            <person name="Farinelli L."/>
            <person name="Marton T."/>
            <person name="Kruger M."/>
            <person name="Pelin A."/>
            <person name="Brachmann A."/>
            <person name="Corradi N."/>
        </authorList>
    </citation>
    <scope>NUCLEOTIDE SEQUENCE [LARGE SCALE GENOMIC DNA]</scope>
    <source>
        <strain evidence="6 7">A1</strain>
    </source>
</reference>
<reference evidence="5 8" key="2">
    <citation type="submission" date="2017-09" db="EMBL/GenBank/DDBJ databases">
        <title>Extensive intraspecific genome diversity in a model arbuscular mycorrhizal fungus.</title>
        <authorList>
            <person name="Chen E.C."/>
            <person name="Morin E."/>
            <person name="Beaudet D."/>
            <person name="Noel J."/>
            <person name="Ndikumana S."/>
            <person name="Charron P."/>
            <person name="St-Onge C."/>
            <person name="Giorgi J."/>
            <person name="Grigoriev I.V."/>
            <person name="Roux C."/>
            <person name="Martin F.M."/>
            <person name="Corradi N."/>
        </authorList>
    </citation>
    <scope>NUCLEOTIDE SEQUENCE [LARGE SCALE GENOMIC DNA]</scope>
    <source>
        <strain evidence="5 8">A5</strain>
    </source>
</reference>
<dbReference type="CDD" id="cd00644">
    <property type="entry name" value="HMG-CoA_reductase_classII"/>
    <property type="match status" value="1"/>
</dbReference>
<evidence type="ECO:0000256" key="1">
    <source>
        <dbReference type="ARBA" id="ARBA00007661"/>
    </source>
</evidence>
<reference evidence="5 8" key="1">
    <citation type="submission" date="2016-04" db="EMBL/GenBank/DDBJ databases">
        <title>Genome analyses suggest a sexual origin of heterokaryosis in a supposedly ancient asexual fungus.</title>
        <authorList>
            <person name="Ropars J."/>
            <person name="Sedzielewska K."/>
            <person name="Noel J."/>
            <person name="Charron P."/>
            <person name="Farinelli L."/>
            <person name="Marton T."/>
            <person name="Kruger M."/>
            <person name="Pelin A."/>
            <person name="Brachmann A."/>
            <person name="Corradi N."/>
        </authorList>
    </citation>
    <scope>NUCLEOTIDE SEQUENCE [LARGE SCALE GENOMIC DNA]</scope>
    <source>
        <strain evidence="5 8">A5</strain>
    </source>
</reference>
<comment type="similarity">
    <text evidence="1 3">Belongs to the HMG-CoA reductase family.</text>
</comment>
<dbReference type="InterPro" id="IPR002202">
    <property type="entry name" value="HMG_CoA_Rdtase"/>
</dbReference>
<comment type="caution">
    <text evidence="5">The sequence shown here is derived from an EMBL/GenBank/DDBJ whole genome shotgun (WGS) entry which is preliminary data.</text>
</comment>
<dbReference type="PANTHER" id="PTHR10572:SF24">
    <property type="entry name" value="3-HYDROXY-3-METHYLGLUTARYL-COENZYME A REDUCTASE"/>
    <property type="match status" value="1"/>
</dbReference>
<dbReference type="InterPro" id="IPR023074">
    <property type="entry name" value="HMG_CoA_Rdtase_cat_sf"/>
</dbReference>
<dbReference type="VEuPathDB" id="FungiDB:FUN_023344"/>
<dbReference type="GO" id="GO:0005789">
    <property type="term" value="C:endoplasmic reticulum membrane"/>
    <property type="evidence" value="ECO:0007669"/>
    <property type="project" value="UniProtKB-SubCell"/>
</dbReference>
<evidence type="ECO:0000313" key="8">
    <source>
        <dbReference type="Proteomes" id="UP000232722"/>
    </source>
</evidence>
<dbReference type="Pfam" id="PF00368">
    <property type="entry name" value="HMG-CoA_red"/>
    <property type="match status" value="1"/>
</dbReference>
<dbReference type="OrthoDB" id="310654at2759"/>
<dbReference type="PANTHER" id="PTHR10572">
    <property type="entry name" value="3-HYDROXY-3-METHYLGLUTARYL-COENZYME A REDUCTASE"/>
    <property type="match status" value="1"/>
</dbReference>
<dbReference type="EMBL" id="LLXH01000441">
    <property type="protein sequence ID" value="PKC66735.1"/>
    <property type="molecule type" value="Genomic_DNA"/>
</dbReference>
<dbReference type="InterPro" id="IPR009023">
    <property type="entry name" value="HMG_CoA_Rdtase_NAD(P)-bd_sf"/>
</dbReference>
<gene>
    <name evidence="4" type="ORF">CHRIB12_LOCUS734</name>
    <name evidence="6" type="ORF">RhiirA1_178107</name>
    <name evidence="5" type="ORF">RhiirA5_413206</name>
</gene>
<organism evidence="5 8">
    <name type="scientific">Rhizophagus irregularis</name>
    <dbReference type="NCBI Taxonomy" id="588596"/>
    <lineage>
        <taxon>Eukaryota</taxon>
        <taxon>Fungi</taxon>
        <taxon>Fungi incertae sedis</taxon>
        <taxon>Mucoromycota</taxon>
        <taxon>Glomeromycotina</taxon>
        <taxon>Glomeromycetes</taxon>
        <taxon>Glomerales</taxon>
        <taxon>Glomeraceae</taxon>
        <taxon>Rhizophagus</taxon>
    </lineage>
</organism>
<keyword evidence="2 3" id="KW-0560">Oxidoreductase</keyword>
<dbReference type="PROSITE" id="PS01192">
    <property type="entry name" value="HMG_COA_REDUCTASE_3"/>
    <property type="match status" value="1"/>
</dbReference>
<dbReference type="SUPFAM" id="SSF55035">
    <property type="entry name" value="NAD-binding domain of HMG-CoA reductase"/>
    <property type="match status" value="1"/>
</dbReference>
<evidence type="ECO:0000313" key="6">
    <source>
        <dbReference type="EMBL" id="PKC66735.1"/>
    </source>
</evidence>
<dbReference type="AlphaFoldDB" id="A0A2I1EGS0"/>
<dbReference type="InterPro" id="IPR004553">
    <property type="entry name" value="HMG_CoA_Rdtase_bac-typ"/>
</dbReference>
<accession>A0A2I1EGS0</accession>
<protein>
    <recommendedName>
        <fullName evidence="3">3-hydroxy-3-methylglutaryl coenzyme A reductase</fullName>
        <shortName evidence="3">HMG-CoA reductase</shortName>
    </recommendedName>
</protein>
<dbReference type="InterPro" id="IPR009029">
    <property type="entry name" value="HMG_CoA_Rdtase_sub-bd_dom_sf"/>
</dbReference>
<comment type="subcellular location">
    <subcellularLocation>
        <location evidence="3">Endoplasmic reticulum membrane</location>
        <topology evidence="3">Multi-pass membrane protein</topology>
    </subcellularLocation>
</comment>
<dbReference type="InterPro" id="IPR023076">
    <property type="entry name" value="HMG_CoA_Rdtase_CS"/>
</dbReference>
<reference evidence="4" key="5">
    <citation type="submission" date="2020-05" db="EMBL/GenBank/DDBJ databases">
        <authorList>
            <person name="Rincon C."/>
            <person name="Sanders R I."/>
            <person name="Robbins C."/>
            <person name="Chaturvedi A."/>
        </authorList>
    </citation>
    <scope>NUCLEOTIDE SEQUENCE</scope>
    <source>
        <strain evidence="4">CHB12</strain>
    </source>
</reference>
<dbReference type="EMBL" id="CAGKOT010000001">
    <property type="protein sequence ID" value="CAB5299475.1"/>
    <property type="molecule type" value="Genomic_DNA"/>
</dbReference>
<reference evidence="6 7" key="3">
    <citation type="submission" date="2017-10" db="EMBL/GenBank/DDBJ databases">
        <title>Extensive intraspecific genome diversity in a model arbuscular mycorrhizal fungus.</title>
        <authorList>
            <person name="Chen E.C.H."/>
            <person name="Morin E."/>
            <person name="Baudet D."/>
            <person name="Noel J."/>
            <person name="Ndikumana S."/>
            <person name="Charron P."/>
            <person name="St-Onge C."/>
            <person name="Giorgi J."/>
            <person name="Grigoriev I.V."/>
            <person name="Roux C."/>
            <person name="Martin F.M."/>
            <person name="Corradi N."/>
        </authorList>
    </citation>
    <scope>NUCLEOTIDE SEQUENCE [LARGE SCALE GENOMIC DNA]</scope>
    <source>
        <strain evidence="6 7">A1</strain>
    </source>
</reference>